<dbReference type="InterPro" id="IPR028596">
    <property type="entry name" value="KATNA1"/>
</dbReference>
<evidence type="ECO:0000256" key="6">
    <source>
        <dbReference type="ARBA" id="ARBA00023212"/>
    </source>
</evidence>
<evidence type="ECO:0000256" key="4">
    <source>
        <dbReference type="ARBA" id="ARBA00022741"/>
    </source>
</evidence>
<feature type="binding site" evidence="8">
    <location>
        <begin position="433"/>
        <end position="440"/>
    </location>
    <ligand>
        <name>ATP</name>
        <dbReference type="ChEBI" id="CHEBI:30616"/>
    </ligand>
</feature>
<dbReference type="FunFam" id="3.40.50.300:FF:000159">
    <property type="entry name" value="Katanin p60 ATPase-containing subunit A1"/>
    <property type="match status" value="1"/>
</dbReference>
<dbReference type="Gene3D" id="3.40.50.300">
    <property type="entry name" value="P-loop containing nucleotide triphosphate hydrolases"/>
    <property type="match status" value="1"/>
</dbReference>
<keyword evidence="2 8" id="KW-0963">Cytoplasm</keyword>
<keyword evidence="8" id="KW-0131">Cell cycle</keyword>
<name>A0A1J1IVM7_9DIPT</name>
<dbReference type="GO" id="GO:0008568">
    <property type="term" value="F:microtubule severing ATPase activity"/>
    <property type="evidence" value="ECO:0007669"/>
    <property type="project" value="UniProtKB-EC"/>
</dbReference>
<dbReference type="GO" id="GO:0005874">
    <property type="term" value="C:microtubule"/>
    <property type="evidence" value="ECO:0007669"/>
    <property type="project" value="UniProtKB-KW"/>
</dbReference>
<feature type="compositionally biased region" description="Basic and acidic residues" evidence="9">
    <location>
        <begin position="340"/>
        <end position="350"/>
    </location>
</feature>
<dbReference type="Gene3D" id="1.10.8.60">
    <property type="match status" value="1"/>
</dbReference>
<evidence type="ECO:0000256" key="8">
    <source>
        <dbReference type="HAMAP-Rule" id="MF_03023"/>
    </source>
</evidence>
<keyword evidence="8" id="KW-0498">Mitosis</keyword>
<keyword evidence="5 8" id="KW-0067">ATP-binding</keyword>
<evidence type="ECO:0000256" key="5">
    <source>
        <dbReference type="ARBA" id="ARBA00022840"/>
    </source>
</evidence>
<comment type="function">
    <text evidence="8">Catalytic subunit of a complex which severs microtubules in an ATP-dependent manner. Microtubule severing may promote rapid reorganization of cellular microtubule arrays and the release of microtubules from the centrosome following nucleation.</text>
</comment>
<dbReference type="InterPro" id="IPR041569">
    <property type="entry name" value="AAA_lid_3"/>
</dbReference>
<dbReference type="OrthoDB" id="5334845at2759"/>
<dbReference type="GO" id="GO:0051301">
    <property type="term" value="P:cell division"/>
    <property type="evidence" value="ECO:0007669"/>
    <property type="project" value="UniProtKB-KW"/>
</dbReference>
<comment type="subunit">
    <text evidence="8">Can homooligomerize into hexameric rings, which may be promoted by interaction with microtubules. Interacts with KATNB1, which may serve as a targeting subunit.</text>
</comment>
<dbReference type="FunFam" id="1.10.8.60:FF:000025">
    <property type="entry name" value="Katanin p60 ATPase-containing subunit A1"/>
    <property type="match status" value="1"/>
</dbReference>
<comment type="activity regulation">
    <text evidence="8">ATPase activity is stimulated by microtubules, which promote homooligomerization. ATP-dependent microtubule severing is stimulated by interaction with KATNB1.</text>
</comment>
<dbReference type="GO" id="GO:0016887">
    <property type="term" value="F:ATP hydrolysis activity"/>
    <property type="evidence" value="ECO:0007669"/>
    <property type="project" value="InterPro"/>
</dbReference>
<dbReference type="HAMAP" id="MF_03023">
    <property type="entry name" value="Katanin_p60_A1"/>
    <property type="match status" value="1"/>
</dbReference>
<evidence type="ECO:0000313" key="12">
    <source>
        <dbReference type="Proteomes" id="UP000183832"/>
    </source>
</evidence>
<dbReference type="SMART" id="SM00382">
    <property type="entry name" value="AAA"/>
    <property type="match status" value="1"/>
</dbReference>
<reference evidence="11 12" key="1">
    <citation type="submission" date="2015-04" db="EMBL/GenBank/DDBJ databases">
        <authorList>
            <person name="Syromyatnikov M.Y."/>
            <person name="Popov V.N."/>
        </authorList>
    </citation>
    <scope>NUCLEOTIDE SEQUENCE [LARGE SCALE GENOMIC DNA]</scope>
</reference>
<dbReference type="InterPro" id="IPR003959">
    <property type="entry name" value="ATPase_AAA_core"/>
</dbReference>
<keyword evidence="7 8" id="KW-0413">Isomerase</keyword>
<evidence type="ECO:0000256" key="2">
    <source>
        <dbReference type="ARBA" id="ARBA00022490"/>
    </source>
</evidence>
<feature type="compositionally biased region" description="Polar residues" evidence="9">
    <location>
        <begin position="241"/>
        <end position="251"/>
    </location>
</feature>
<dbReference type="InterPro" id="IPR003960">
    <property type="entry name" value="ATPase_AAA_CS"/>
</dbReference>
<evidence type="ECO:0000313" key="11">
    <source>
        <dbReference type="EMBL" id="CRL03198.1"/>
    </source>
</evidence>
<keyword evidence="12" id="KW-1185">Reference proteome</keyword>
<dbReference type="STRING" id="568069.A0A1J1IVM7"/>
<dbReference type="SMART" id="SM00516">
    <property type="entry name" value="SEC14"/>
    <property type="match status" value="1"/>
</dbReference>
<accession>A0A1J1IVM7</accession>
<dbReference type="GO" id="GO:0051013">
    <property type="term" value="P:microtubule severing"/>
    <property type="evidence" value="ECO:0007669"/>
    <property type="project" value="UniProtKB-UniRule"/>
</dbReference>
<dbReference type="EC" id="5.6.1.1" evidence="8"/>
<dbReference type="PANTHER" id="PTHR23074:SF19">
    <property type="entry name" value="KATANIN P60 ATPASE-CONTAINING SUBUNIT A1"/>
    <property type="match status" value="1"/>
</dbReference>
<keyword evidence="6 8" id="KW-0206">Cytoskeleton</keyword>
<feature type="compositionally biased region" description="Basic and acidic residues" evidence="9">
    <location>
        <begin position="360"/>
        <end position="373"/>
    </location>
</feature>
<dbReference type="PROSITE" id="PS00674">
    <property type="entry name" value="AAA"/>
    <property type="match status" value="1"/>
</dbReference>
<dbReference type="Pfam" id="PF17862">
    <property type="entry name" value="AAA_lid_3"/>
    <property type="match status" value="1"/>
</dbReference>
<dbReference type="Pfam" id="PF12496">
    <property type="entry name" value="BNIP2"/>
    <property type="match status" value="1"/>
</dbReference>
<dbReference type="PROSITE" id="PS50191">
    <property type="entry name" value="CRAL_TRIO"/>
    <property type="match status" value="1"/>
</dbReference>
<dbReference type="InterPro" id="IPR001251">
    <property type="entry name" value="CRAL-TRIO_dom"/>
</dbReference>
<dbReference type="Pfam" id="PF13716">
    <property type="entry name" value="CRAL_TRIO_2"/>
    <property type="match status" value="1"/>
</dbReference>
<dbReference type="InterPro" id="IPR022181">
    <property type="entry name" value="Bcl2-/adenovirus-E1B"/>
</dbReference>
<dbReference type="GO" id="GO:0005813">
    <property type="term" value="C:centrosome"/>
    <property type="evidence" value="ECO:0007669"/>
    <property type="project" value="UniProtKB-SubCell"/>
</dbReference>
<comment type="catalytic activity">
    <reaction evidence="8">
        <text>n ATP + n H2O + a microtubule = n ADP + n phosphate + (n+1) alpha/beta tubulin heterodimers.</text>
        <dbReference type="EC" id="5.6.1.1"/>
    </reaction>
</comment>
<keyword evidence="4 8" id="KW-0547">Nucleotide-binding</keyword>
<feature type="region of interest" description="Disordered" evidence="9">
    <location>
        <begin position="269"/>
        <end position="373"/>
    </location>
</feature>
<protein>
    <recommendedName>
        <fullName evidence="8">Katanin p60 ATPase-containing subunit A1</fullName>
        <shortName evidence="8">Katanin p60 subunit A1</shortName>
        <ecNumber evidence="8">5.6.1.1</ecNumber>
    </recommendedName>
    <alternativeName>
        <fullName evidence="8">p60 katanin</fullName>
    </alternativeName>
</protein>
<dbReference type="InterPro" id="IPR036865">
    <property type="entry name" value="CRAL-TRIO_dom_sf"/>
</dbReference>
<dbReference type="CDD" id="cd00170">
    <property type="entry name" value="SEC14"/>
    <property type="match status" value="1"/>
</dbReference>
<dbReference type="InterPro" id="IPR050304">
    <property type="entry name" value="MT-severing_AAA_ATPase"/>
</dbReference>
<evidence type="ECO:0000259" key="10">
    <source>
        <dbReference type="PROSITE" id="PS50191"/>
    </source>
</evidence>
<dbReference type="InterPro" id="IPR003593">
    <property type="entry name" value="AAA+_ATPase"/>
</dbReference>
<dbReference type="GO" id="GO:0008017">
    <property type="term" value="F:microtubule binding"/>
    <property type="evidence" value="ECO:0007669"/>
    <property type="project" value="UniProtKB-UniRule"/>
</dbReference>
<feature type="region of interest" description="Disordered" evidence="9">
    <location>
        <begin position="231"/>
        <end position="255"/>
    </location>
</feature>
<feature type="compositionally biased region" description="Low complexity" evidence="9">
    <location>
        <begin position="22"/>
        <end position="31"/>
    </location>
</feature>
<keyword evidence="3 8" id="KW-0493">Microtubule</keyword>
<dbReference type="Pfam" id="PF00004">
    <property type="entry name" value="AAA"/>
    <property type="match status" value="1"/>
</dbReference>
<dbReference type="PANTHER" id="PTHR23074">
    <property type="entry name" value="AAA DOMAIN-CONTAINING"/>
    <property type="match status" value="1"/>
</dbReference>
<dbReference type="EMBL" id="CVRI01000059">
    <property type="protein sequence ID" value="CRL03198.1"/>
    <property type="molecule type" value="Genomic_DNA"/>
</dbReference>
<dbReference type="SUPFAM" id="SSF52540">
    <property type="entry name" value="P-loop containing nucleoside triphosphate hydrolases"/>
    <property type="match status" value="1"/>
</dbReference>
<evidence type="ECO:0000256" key="9">
    <source>
        <dbReference type="SAM" id="MobiDB-lite"/>
    </source>
</evidence>
<comment type="similarity">
    <text evidence="8">Belongs to the AAA ATPase family. Katanin p60 subunit A1 subfamily.</text>
</comment>
<feature type="compositionally biased region" description="Polar residues" evidence="9">
    <location>
        <begin position="32"/>
        <end position="43"/>
    </location>
</feature>
<dbReference type="Gene3D" id="3.40.525.10">
    <property type="entry name" value="CRAL-TRIO lipid binding domain"/>
    <property type="match status" value="1"/>
</dbReference>
<dbReference type="GO" id="GO:0005737">
    <property type="term" value="C:cytoplasm"/>
    <property type="evidence" value="ECO:0007669"/>
    <property type="project" value="UniProtKB-SubCell"/>
</dbReference>
<proteinExistence type="inferred from homology"/>
<dbReference type="GO" id="GO:0000922">
    <property type="term" value="C:spindle pole"/>
    <property type="evidence" value="ECO:0007669"/>
    <property type="project" value="UniProtKB-SubCell"/>
</dbReference>
<comment type="subcellular location">
    <subcellularLocation>
        <location evidence="1">Cytoplasm</location>
        <location evidence="1">Cytoskeleton</location>
    </subcellularLocation>
    <subcellularLocation>
        <location evidence="8">Cytoplasm</location>
    </subcellularLocation>
    <subcellularLocation>
        <location evidence="8">Cytoplasm</location>
        <location evidence="8">Cytoskeleton</location>
        <location evidence="8">Microtubule organizing center</location>
        <location evidence="8">Centrosome</location>
    </subcellularLocation>
    <subcellularLocation>
        <location evidence="8">Cytoplasm</location>
        <location evidence="8">Cytoskeleton</location>
        <location evidence="8">Spindle pole</location>
    </subcellularLocation>
    <subcellularLocation>
        <location evidence="8">Cytoplasm</location>
        <location evidence="8">Cytoskeleton</location>
        <location evidence="8">Spindle</location>
    </subcellularLocation>
    <text evidence="8">Predominantly cytoplasmic. Also localized to the interphase centrosome and the mitotic spindle poles. Enhanced recruitment to the mitotic spindle poles requires microtubules and interaction with KATNB1.</text>
</comment>
<sequence length="1283" mass="146263">MENKVESPDYQMMDISETITTTDNISTSSASPTISNQADNDINNLDEKSSRNEAFYDTISKNMNSIQLTTNSVQDYDKQNMANRNNLTLDTNEQQIQPQKLTPVRNHPLMFEDENASDDACIVNATNDVSNFPDVILSHHQQSHHLAQSASKSIATSDLVNSVNNNGVKSRKPMYREPSPLLLGCSDATRRGKYALIQQQLVKEYTKLKELQKTLSGITMDLQSMPIQKAQNYHQPPPYSSHLNQNAMSHDSPTKDFWFGTPKVVEQKAYHDPDRWSPPPGPSRFQKPSKPNSKNDPKKPAGKPGSSRGRSSGMPSDVKGRVGNAKPGTRKTISSASTNKDGDKNDKKDETENDDEGQEESEKKFEPSSHGDVDLVDMLERDILQKNPNIHWDDIADLHEAKRLLEEAVVLPMWMPDYFKGIRRPWKGVLMVGPPGTGKTMLAKAVATECGTTFFNVSSSTLTSKYRGDSEKLVRLLFEMARFYAPSTIFIDEIDSLCSARGGATEHEASRRVKSELLVQMDGVNTEDKVVMVLAATNFPWEIDEALRRRLEKRIYIPLPNNEGRVALLKINLREVKVDPTVDLEVIANQLKGYSGADITNVCRDAAMMSLRKKIVGLKPEQIKLLAKDEIDLPVSRQDFLEAIGKCNKSDLNDFLSDSEPDLSQYQAEVCASFQTVALVSTNSTQLSSRLQQSSSSPKFLNLEHNRRKIPLSDDLRVNDDSSPEELSFRADNFADDDDEDYADNEPLKIQNLSSCDNKTTAINGNLRKSTNSDGKQFLTINLNECIPEYSAAEENRNVRNFQLITLPDGKTREIDMKVIEPYKRILSHGGYLKAGGHNAIVVFSACHLPDRSRADYNYVMNNLFYYVVKTLEQLVTEDYVLVYLHGASNRKNSPPFPWLKKCYQLLDRRLRKSLKNCYIVHPTFWLKSLIWMTRPFISAKFWRKMVYVPSLEELYTLVPVERNSIPDKVLSFNATIIAMELNEYLEAKRNYENDGYNVIWIFDKSFVLKNKELYSKKLTTFEMHLDNIEAHPPKKIGDFLMCSYRNNKLTENDESMKMIHAATSEGFSREQLVYIGKDEFGASLKQKHEIFLNAFKKMLQNKNMIPDRSLIILNNEHKRIIKNSEIPEGKTKERKRLMAANAKGQTTIHNFFSSKKFSQVNPVKKVMRRYKSPLEFITQMLRGDEVKILFLPVSHYELDATEFVSVFLLNEIGRRFDIQDDDDTKDKVIKAVDRLPDQVWTKACDYIKDVEKIYLEEIPGIKIKKEETLDIKKEKTNEKLTC</sequence>
<feature type="region of interest" description="Disordered" evidence="9">
    <location>
        <begin position="22"/>
        <end position="45"/>
    </location>
</feature>
<dbReference type="SUPFAM" id="SSF52087">
    <property type="entry name" value="CRAL/TRIO domain"/>
    <property type="match status" value="1"/>
</dbReference>
<dbReference type="FunFam" id="3.40.525.10:FF:000001">
    <property type="entry name" value="BCL2/adenovirus E1B protein-interacting protein 2"/>
    <property type="match status" value="1"/>
</dbReference>
<evidence type="ECO:0000256" key="3">
    <source>
        <dbReference type="ARBA" id="ARBA00022701"/>
    </source>
</evidence>
<dbReference type="GO" id="GO:0005524">
    <property type="term" value="F:ATP binding"/>
    <property type="evidence" value="ECO:0007669"/>
    <property type="project" value="UniProtKB-KW"/>
</dbReference>
<feature type="domain" description="CRAL-TRIO" evidence="10">
    <location>
        <begin position="816"/>
        <end position="978"/>
    </location>
</feature>
<keyword evidence="8" id="KW-0132">Cell division</keyword>
<dbReference type="Proteomes" id="UP000183832">
    <property type="component" value="Unassembled WGS sequence"/>
</dbReference>
<dbReference type="InterPro" id="IPR027417">
    <property type="entry name" value="P-loop_NTPase"/>
</dbReference>
<gene>
    <name evidence="8" type="primary">KATNA1</name>
    <name evidence="11" type="ORF">CLUMA_CG016498</name>
</gene>
<evidence type="ECO:0000256" key="1">
    <source>
        <dbReference type="ARBA" id="ARBA00004245"/>
    </source>
</evidence>
<organism evidence="11 12">
    <name type="scientific">Clunio marinus</name>
    <dbReference type="NCBI Taxonomy" id="568069"/>
    <lineage>
        <taxon>Eukaryota</taxon>
        <taxon>Metazoa</taxon>
        <taxon>Ecdysozoa</taxon>
        <taxon>Arthropoda</taxon>
        <taxon>Hexapoda</taxon>
        <taxon>Insecta</taxon>
        <taxon>Pterygota</taxon>
        <taxon>Neoptera</taxon>
        <taxon>Endopterygota</taxon>
        <taxon>Diptera</taxon>
        <taxon>Nematocera</taxon>
        <taxon>Chironomoidea</taxon>
        <taxon>Chironomidae</taxon>
        <taxon>Clunio</taxon>
    </lineage>
</organism>
<evidence type="ECO:0000256" key="7">
    <source>
        <dbReference type="ARBA" id="ARBA00023235"/>
    </source>
</evidence>